<name>A0ABD5X6W2_9EURY</name>
<comment type="caution">
    <text evidence="1">The sequence shown here is derived from an EMBL/GenBank/DDBJ whole genome shotgun (WGS) entry which is preliminary data.</text>
</comment>
<accession>A0ABD5X6W2</accession>
<protein>
    <submittedName>
        <fullName evidence="1">Uncharacterized protein</fullName>
    </submittedName>
</protein>
<evidence type="ECO:0000313" key="1">
    <source>
        <dbReference type="EMBL" id="MFC7098741.1"/>
    </source>
</evidence>
<evidence type="ECO:0000313" key="2">
    <source>
        <dbReference type="Proteomes" id="UP001596388"/>
    </source>
</evidence>
<dbReference type="Proteomes" id="UP001596388">
    <property type="component" value="Unassembled WGS sequence"/>
</dbReference>
<sequence>MTDDLLGDYRADAAAREARPPVKVTALRTRPDRTVFTEDDNADGWIATDLTVTVEQ</sequence>
<dbReference type="RefSeq" id="WP_276236711.1">
    <property type="nucleotide sequence ID" value="NZ_CP119989.1"/>
</dbReference>
<organism evidence="1 2">
    <name type="scientific">Halobaculum marinum</name>
    <dbReference type="NCBI Taxonomy" id="3031996"/>
    <lineage>
        <taxon>Archaea</taxon>
        <taxon>Methanobacteriati</taxon>
        <taxon>Methanobacteriota</taxon>
        <taxon>Stenosarchaea group</taxon>
        <taxon>Halobacteria</taxon>
        <taxon>Halobacteriales</taxon>
        <taxon>Haloferacaceae</taxon>
        <taxon>Halobaculum</taxon>
    </lineage>
</organism>
<gene>
    <name evidence="1" type="ORF">ACFQKD_15655</name>
</gene>
<keyword evidence="2" id="KW-1185">Reference proteome</keyword>
<proteinExistence type="predicted"/>
<dbReference type="AlphaFoldDB" id="A0ABD5X6W2"/>
<reference evidence="1 2" key="1">
    <citation type="journal article" date="2019" name="Int. J. Syst. Evol. Microbiol.">
        <title>The Global Catalogue of Microorganisms (GCM) 10K type strain sequencing project: providing services to taxonomists for standard genome sequencing and annotation.</title>
        <authorList>
            <consortium name="The Broad Institute Genomics Platform"/>
            <consortium name="The Broad Institute Genome Sequencing Center for Infectious Disease"/>
            <person name="Wu L."/>
            <person name="Ma J."/>
        </authorList>
    </citation>
    <scope>NUCLEOTIDE SEQUENCE [LARGE SCALE GENOMIC DNA]</scope>
    <source>
        <strain evidence="1 2">DT55</strain>
    </source>
</reference>
<dbReference type="EMBL" id="JBHTAG010000003">
    <property type="protein sequence ID" value="MFC7098741.1"/>
    <property type="molecule type" value="Genomic_DNA"/>
</dbReference>
<dbReference type="GeneID" id="79270324"/>